<evidence type="ECO:0000313" key="3">
    <source>
        <dbReference type="Proteomes" id="UP000316714"/>
    </source>
</evidence>
<proteinExistence type="predicted"/>
<dbReference type="RefSeq" id="WP_146565181.1">
    <property type="nucleotide sequence ID" value="NZ_SIHJ01000001.1"/>
</dbReference>
<dbReference type="PIRSF" id="PIRSF033239">
    <property type="entry name" value="ExoD"/>
    <property type="match status" value="1"/>
</dbReference>
<sequence length="207" mass="22083">MSDQEEAPESLTEVVDELEEKAAEDGDLLVGDALEEFAGRLFGPLLMIPGLLVMIPPIGGIPLLPTTMGLFIILVAGQSLLGRKHPWLPGILAERGVDEQKFKDSIDKVRPWLEWVDSFTAHRLEWMVVGPMKYVLAAVCIVMACTMPPLEFLPMACAIPGGAILLVGLGITARDGLFALVGVGAALGALYATTKAWSAFASWVGLG</sequence>
<dbReference type="PANTHER" id="PTHR41795">
    <property type="entry name" value="EXOPOLYSACCHARIDE SYNTHESIS PROTEIN"/>
    <property type="match status" value="1"/>
</dbReference>
<dbReference type="InterPro" id="IPR010331">
    <property type="entry name" value="ExoD"/>
</dbReference>
<dbReference type="EMBL" id="SIHJ01000001">
    <property type="protein sequence ID" value="TWT37876.1"/>
    <property type="molecule type" value="Genomic_DNA"/>
</dbReference>
<reference evidence="2 3" key="1">
    <citation type="submission" date="2019-02" db="EMBL/GenBank/DDBJ databases">
        <title>Deep-cultivation of Planctomycetes and their phenomic and genomic characterization uncovers novel biology.</title>
        <authorList>
            <person name="Wiegand S."/>
            <person name="Jogler M."/>
            <person name="Boedeker C."/>
            <person name="Pinto D."/>
            <person name="Vollmers J."/>
            <person name="Rivas-Marin E."/>
            <person name="Kohn T."/>
            <person name="Peeters S.H."/>
            <person name="Heuer A."/>
            <person name="Rast P."/>
            <person name="Oberbeckmann S."/>
            <person name="Bunk B."/>
            <person name="Jeske O."/>
            <person name="Meyerdierks A."/>
            <person name="Storesund J.E."/>
            <person name="Kallscheuer N."/>
            <person name="Luecker S."/>
            <person name="Lage O.M."/>
            <person name="Pohl T."/>
            <person name="Merkel B.J."/>
            <person name="Hornburger P."/>
            <person name="Mueller R.-W."/>
            <person name="Bruemmer F."/>
            <person name="Labrenz M."/>
            <person name="Spormann A.M."/>
            <person name="Op Den Camp H."/>
            <person name="Overmann J."/>
            <person name="Amann R."/>
            <person name="Jetten M.S.M."/>
            <person name="Mascher T."/>
            <person name="Medema M.H."/>
            <person name="Devos D.P."/>
            <person name="Kaster A.-K."/>
            <person name="Ovreas L."/>
            <person name="Rohde M."/>
            <person name="Galperin M.Y."/>
            <person name="Jogler C."/>
        </authorList>
    </citation>
    <scope>NUCLEOTIDE SEQUENCE [LARGE SCALE GENOMIC DNA]</scope>
    <source>
        <strain evidence="2 3">KOR34</strain>
    </source>
</reference>
<evidence type="ECO:0000256" key="1">
    <source>
        <dbReference type="SAM" id="Phobius"/>
    </source>
</evidence>
<feature type="transmembrane region" description="Helical" evidence="1">
    <location>
        <begin position="62"/>
        <end position="81"/>
    </location>
</feature>
<accession>A0A5C5VH00</accession>
<gene>
    <name evidence="2" type="ORF">KOR34_28420</name>
</gene>
<evidence type="ECO:0000313" key="2">
    <source>
        <dbReference type="EMBL" id="TWT37876.1"/>
    </source>
</evidence>
<dbReference type="OrthoDB" id="284449at2"/>
<organism evidence="2 3">
    <name type="scientific">Posidoniimonas corsicana</name>
    <dbReference type="NCBI Taxonomy" id="1938618"/>
    <lineage>
        <taxon>Bacteria</taxon>
        <taxon>Pseudomonadati</taxon>
        <taxon>Planctomycetota</taxon>
        <taxon>Planctomycetia</taxon>
        <taxon>Pirellulales</taxon>
        <taxon>Lacipirellulaceae</taxon>
        <taxon>Posidoniimonas</taxon>
    </lineage>
</organism>
<dbReference type="Proteomes" id="UP000316714">
    <property type="component" value="Unassembled WGS sequence"/>
</dbReference>
<dbReference type="AlphaFoldDB" id="A0A5C5VH00"/>
<feature type="transmembrane region" description="Helical" evidence="1">
    <location>
        <begin position="152"/>
        <end position="171"/>
    </location>
</feature>
<dbReference type="Pfam" id="PF06055">
    <property type="entry name" value="ExoD"/>
    <property type="match status" value="1"/>
</dbReference>
<dbReference type="PANTHER" id="PTHR41795:SF1">
    <property type="entry name" value="EXOPOLYSACCHARIDE SYNTHESIS PROTEIN"/>
    <property type="match status" value="1"/>
</dbReference>
<keyword evidence="1" id="KW-1133">Transmembrane helix</keyword>
<protein>
    <submittedName>
        <fullName evidence="2">Exopolysaccharide synthesis, ExoD</fullName>
    </submittedName>
</protein>
<keyword evidence="1" id="KW-0472">Membrane</keyword>
<name>A0A5C5VH00_9BACT</name>
<keyword evidence="3" id="KW-1185">Reference proteome</keyword>
<feature type="transmembrane region" description="Helical" evidence="1">
    <location>
        <begin position="126"/>
        <end position="145"/>
    </location>
</feature>
<feature type="transmembrane region" description="Helical" evidence="1">
    <location>
        <begin position="177"/>
        <end position="194"/>
    </location>
</feature>
<keyword evidence="1" id="KW-0812">Transmembrane</keyword>
<comment type="caution">
    <text evidence="2">The sequence shown here is derived from an EMBL/GenBank/DDBJ whole genome shotgun (WGS) entry which is preliminary data.</text>
</comment>